<sequence>METVLDQKLVSSWFDVHQSVPETYVFPPEKRPGKLNVPLCKSIQWLISPAMIARDTIQQIFKASQNYGFFQVINHGVPQKRRLQGPPSRNCKLYTSSENYAMKKFIFWRDALTHPCHTSEKDLQYWPNKPSQYREVVKGYLEEVKNLGCVILELLAEGLGLSSEFFNGRLSDNPMLLSNHYPPCPDPSLTLGLTETPRS</sequence>
<protein>
    <recommendedName>
        <fullName evidence="4">Non-haem dioxygenase N-terminal domain-containing protein</fullName>
    </recommendedName>
</protein>
<dbReference type="Pfam" id="PF14226">
    <property type="entry name" value="DIOX_N"/>
    <property type="match status" value="1"/>
</dbReference>
<dbReference type="SUPFAM" id="SSF51197">
    <property type="entry name" value="Clavaminate synthase-like"/>
    <property type="match status" value="1"/>
</dbReference>
<dbReference type="EMBL" id="JBEDUW010000002">
    <property type="protein sequence ID" value="KAK9945120.1"/>
    <property type="molecule type" value="Genomic_DNA"/>
</dbReference>
<reference evidence="5 6" key="1">
    <citation type="journal article" date="2023" name="G3 (Bethesda)">
        <title>A chromosome-length genome assembly and annotation of blackberry (Rubus argutus, cv. 'Hillquist').</title>
        <authorList>
            <person name="Bruna T."/>
            <person name="Aryal R."/>
            <person name="Dudchenko O."/>
            <person name="Sargent D.J."/>
            <person name="Mead D."/>
            <person name="Buti M."/>
            <person name="Cavallini A."/>
            <person name="Hytonen T."/>
            <person name="Andres J."/>
            <person name="Pham M."/>
            <person name="Weisz D."/>
            <person name="Mascagni F."/>
            <person name="Usai G."/>
            <person name="Natali L."/>
            <person name="Bassil N."/>
            <person name="Fernandez G.E."/>
            <person name="Lomsadze A."/>
            <person name="Armour M."/>
            <person name="Olukolu B."/>
            <person name="Poorten T."/>
            <person name="Britton C."/>
            <person name="Davik J."/>
            <person name="Ashrafi H."/>
            <person name="Aiden E.L."/>
            <person name="Borodovsky M."/>
            <person name="Worthington M."/>
        </authorList>
    </citation>
    <scope>NUCLEOTIDE SEQUENCE [LARGE SCALE GENOMIC DNA]</scope>
    <source>
        <strain evidence="5">PI 553951</strain>
    </source>
</reference>
<dbReference type="GO" id="GO:0046872">
    <property type="term" value="F:metal ion binding"/>
    <property type="evidence" value="ECO:0007669"/>
    <property type="project" value="UniProtKB-KW"/>
</dbReference>
<feature type="domain" description="Non-haem dioxygenase N-terminal" evidence="4">
    <location>
        <begin position="54"/>
        <end position="81"/>
    </location>
</feature>
<dbReference type="GO" id="GO:0016491">
    <property type="term" value="F:oxidoreductase activity"/>
    <property type="evidence" value="ECO:0007669"/>
    <property type="project" value="UniProtKB-KW"/>
</dbReference>
<dbReference type="AlphaFoldDB" id="A0AAW1YAS7"/>
<dbReference type="PANTHER" id="PTHR10209">
    <property type="entry name" value="OXIDOREDUCTASE, 2OG-FE II OXYGENASE FAMILY PROTEIN"/>
    <property type="match status" value="1"/>
</dbReference>
<evidence type="ECO:0000256" key="1">
    <source>
        <dbReference type="ARBA" id="ARBA00022723"/>
    </source>
</evidence>
<keyword evidence="1" id="KW-0479">Metal-binding</keyword>
<comment type="caution">
    <text evidence="5">The sequence shown here is derived from an EMBL/GenBank/DDBJ whole genome shotgun (WGS) entry which is preliminary data.</text>
</comment>
<evidence type="ECO:0000313" key="6">
    <source>
        <dbReference type="Proteomes" id="UP001457282"/>
    </source>
</evidence>
<dbReference type="Gene3D" id="2.60.120.330">
    <property type="entry name" value="B-lactam Antibiotic, Isopenicillin N Synthase, Chain"/>
    <property type="match status" value="1"/>
</dbReference>
<organism evidence="5 6">
    <name type="scientific">Rubus argutus</name>
    <name type="common">Southern blackberry</name>
    <dbReference type="NCBI Taxonomy" id="59490"/>
    <lineage>
        <taxon>Eukaryota</taxon>
        <taxon>Viridiplantae</taxon>
        <taxon>Streptophyta</taxon>
        <taxon>Embryophyta</taxon>
        <taxon>Tracheophyta</taxon>
        <taxon>Spermatophyta</taxon>
        <taxon>Magnoliopsida</taxon>
        <taxon>eudicotyledons</taxon>
        <taxon>Gunneridae</taxon>
        <taxon>Pentapetalae</taxon>
        <taxon>rosids</taxon>
        <taxon>fabids</taxon>
        <taxon>Rosales</taxon>
        <taxon>Rosaceae</taxon>
        <taxon>Rosoideae</taxon>
        <taxon>Rosoideae incertae sedis</taxon>
        <taxon>Rubus</taxon>
    </lineage>
</organism>
<evidence type="ECO:0000256" key="2">
    <source>
        <dbReference type="ARBA" id="ARBA00023002"/>
    </source>
</evidence>
<evidence type="ECO:0000256" key="3">
    <source>
        <dbReference type="ARBA" id="ARBA00023004"/>
    </source>
</evidence>
<keyword evidence="6" id="KW-1185">Reference proteome</keyword>
<evidence type="ECO:0000313" key="5">
    <source>
        <dbReference type="EMBL" id="KAK9945120.1"/>
    </source>
</evidence>
<dbReference type="PANTHER" id="PTHR10209:SF726">
    <property type="entry name" value="OS07G0169600 PROTEIN"/>
    <property type="match status" value="1"/>
</dbReference>
<keyword evidence="2" id="KW-0560">Oxidoreductase</keyword>
<dbReference type="InterPro" id="IPR026992">
    <property type="entry name" value="DIOX_N"/>
</dbReference>
<dbReference type="InterPro" id="IPR027443">
    <property type="entry name" value="IPNS-like_sf"/>
</dbReference>
<dbReference type="Proteomes" id="UP001457282">
    <property type="component" value="Unassembled WGS sequence"/>
</dbReference>
<accession>A0AAW1YAS7</accession>
<proteinExistence type="predicted"/>
<gene>
    <name evidence="5" type="ORF">M0R45_010650</name>
</gene>
<name>A0AAW1YAS7_RUBAR</name>
<evidence type="ECO:0000259" key="4">
    <source>
        <dbReference type="Pfam" id="PF14226"/>
    </source>
</evidence>
<keyword evidence="3" id="KW-0408">Iron</keyword>